<feature type="domain" description="HMG box" evidence="4">
    <location>
        <begin position="111"/>
        <end position="178"/>
    </location>
</feature>
<gene>
    <name evidence="5" type="ORF">IWQ62_001097</name>
</gene>
<comment type="caution">
    <text evidence="5">The sequence shown here is derived from an EMBL/GenBank/DDBJ whole genome shotgun (WGS) entry which is preliminary data.</text>
</comment>
<protein>
    <recommendedName>
        <fullName evidence="4">HMG box domain-containing protein</fullName>
    </recommendedName>
</protein>
<feature type="compositionally biased region" description="Basic residues" evidence="3">
    <location>
        <begin position="70"/>
        <end position="98"/>
    </location>
</feature>
<evidence type="ECO:0000256" key="3">
    <source>
        <dbReference type="SAM" id="MobiDB-lite"/>
    </source>
</evidence>
<feature type="region of interest" description="Disordered" evidence="3">
    <location>
        <begin position="62"/>
        <end position="98"/>
    </location>
</feature>
<dbReference type="PROSITE" id="PS50118">
    <property type="entry name" value="HMG_BOX_2"/>
    <property type="match status" value="2"/>
</dbReference>
<dbReference type="GO" id="GO:0005634">
    <property type="term" value="C:nucleus"/>
    <property type="evidence" value="ECO:0007669"/>
    <property type="project" value="UniProtKB-UniRule"/>
</dbReference>
<accession>A0A9W8E8Y4</accession>
<organism evidence="5 6">
    <name type="scientific">Dispira parvispora</name>
    <dbReference type="NCBI Taxonomy" id="1520584"/>
    <lineage>
        <taxon>Eukaryota</taxon>
        <taxon>Fungi</taxon>
        <taxon>Fungi incertae sedis</taxon>
        <taxon>Zoopagomycota</taxon>
        <taxon>Kickxellomycotina</taxon>
        <taxon>Dimargaritomycetes</taxon>
        <taxon>Dimargaritales</taxon>
        <taxon>Dimargaritaceae</taxon>
        <taxon>Dispira</taxon>
    </lineage>
</organism>
<evidence type="ECO:0000313" key="6">
    <source>
        <dbReference type="Proteomes" id="UP001150925"/>
    </source>
</evidence>
<dbReference type="SUPFAM" id="SSF47095">
    <property type="entry name" value="HMG-box"/>
    <property type="match status" value="2"/>
</dbReference>
<reference evidence="5" key="1">
    <citation type="submission" date="2022-07" db="EMBL/GenBank/DDBJ databases">
        <title>Phylogenomic reconstructions and comparative analyses of Kickxellomycotina fungi.</title>
        <authorList>
            <person name="Reynolds N.K."/>
            <person name="Stajich J.E."/>
            <person name="Barry K."/>
            <person name="Grigoriev I.V."/>
            <person name="Crous P."/>
            <person name="Smith M.E."/>
        </authorList>
    </citation>
    <scope>NUCLEOTIDE SEQUENCE</scope>
    <source>
        <strain evidence="5">RSA 1196</strain>
    </source>
</reference>
<evidence type="ECO:0000256" key="1">
    <source>
        <dbReference type="ARBA" id="ARBA00023125"/>
    </source>
</evidence>
<dbReference type="AlphaFoldDB" id="A0A9W8E8Y4"/>
<keyword evidence="6" id="KW-1185">Reference proteome</keyword>
<evidence type="ECO:0000256" key="2">
    <source>
        <dbReference type="PROSITE-ProRule" id="PRU00267"/>
    </source>
</evidence>
<dbReference type="Pfam" id="PF09011">
    <property type="entry name" value="HMG_box_2"/>
    <property type="match status" value="2"/>
</dbReference>
<dbReference type="CDD" id="cd00084">
    <property type="entry name" value="HMG-box_SF"/>
    <property type="match status" value="1"/>
</dbReference>
<feature type="DNA-binding region" description="HMG box" evidence="2">
    <location>
        <begin position="111"/>
        <end position="178"/>
    </location>
</feature>
<sequence length="287" mass="32708">MLPRFLTIAARTLRGPTPTHNLCRQFPVARRYLTTNALPSSLSTRFQPSLVALGIQRGRLIGTQATGTQKRSKDKKPATKKKAAAPRKRKAKKAVQKKKPLNIRRRLVAVPKQGMSAFVAYIKEQFTQGRHQAHEGLAQATSSFAQEWAMLGQTQREKYEEIARQSKVEQAKALSQFFANTPLDLIAKENTRRRLLRKATGKRVTLLKHPDRPAQPRNPYIFFSRQFLKTDQGRALLQSKPLPEVSRELGSRWRNMGDAEKQVFVGQAQADKERYAAQMKEFLARHQ</sequence>
<dbReference type="PANTHER" id="PTHR48112">
    <property type="entry name" value="HIGH MOBILITY GROUP PROTEIN DSP1"/>
    <property type="match status" value="1"/>
</dbReference>
<dbReference type="Gene3D" id="1.10.30.10">
    <property type="entry name" value="High mobility group box domain"/>
    <property type="match status" value="2"/>
</dbReference>
<keyword evidence="2" id="KW-0539">Nucleus</keyword>
<dbReference type="InterPro" id="IPR050342">
    <property type="entry name" value="HMGB"/>
</dbReference>
<dbReference type="GO" id="GO:0003677">
    <property type="term" value="F:DNA binding"/>
    <property type="evidence" value="ECO:0007669"/>
    <property type="project" value="UniProtKB-UniRule"/>
</dbReference>
<keyword evidence="1 2" id="KW-0238">DNA-binding</keyword>
<dbReference type="EMBL" id="JANBPY010000150">
    <property type="protein sequence ID" value="KAJ1968674.1"/>
    <property type="molecule type" value="Genomic_DNA"/>
</dbReference>
<evidence type="ECO:0000259" key="4">
    <source>
        <dbReference type="PROSITE" id="PS50118"/>
    </source>
</evidence>
<feature type="DNA-binding region" description="HMG box" evidence="2">
    <location>
        <begin position="213"/>
        <end position="283"/>
    </location>
</feature>
<dbReference type="Proteomes" id="UP001150925">
    <property type="component" value="Unassembled WGS sequence"/>
</dbReference>
<evidence type="ECO:0000313" key="5">
    <source>
        <dbReference type="EMBL" id="KAJ1968674.1"/>
    </source>
</evidence>
<dbReference type="InterPro" id="IPR036910">
    <property type="entry name" value="HMG_box_dom_sf"/>
</dbReference>
<proteinExistence type="predicted"/>
<dbReference type="OrthoDB" id="6247875at2759"/>
<dbReference type="InterPro" id="IPR009071">
    <property type="entry name" value="HMG_box_dom"/>
</dbReference>
<dbReference type="SMART" id="SM00398">
    <property type="entry name" value="HMG"/>
    <property type="match status" value="2"/>
</dbReference>
<name>A0A9W8E8Y4_9FUNG</name>
<feature type="domain" description="HMG box" evidence="4">
    <location>
        <begin position="213"/>
        <end position="283"/>
    </location>
</feature>